<reference evidence="1" key="1">
    <citation type="submission" date="2020-08" db="EMBL/GenBank/DDBJ databases">
        <title>Genome public.</title>
        <authorList>
            <person name="Liu C."/>
            <person name="Sun Q."/>
        </authorList>
    </citation>
    <scope>NUCLEOTIDE SEQUENCE</scope>
    <source>
        <strain evidence="1">N12</strain>
    </source>
</reference>
<proteinExistence type="predicted"/>
<comment type="caution">
    <text evidence="1">The sequence shown here is derived from an EMBL/GenBank/DDBJ whole genome shotgun (WGS) entry which is preliminary data.</text>
</comment>
<evidence type="ECO:0000313" key="2">
    <source>
        <dbReference type="Proteomes" id="UP000651085"/>
    </source>
</evidence>
<evidence type="ECO:0008006" key="3">
    <source>
        <dbReference type="Google" id="ProtNLM"/>
    </source>
</evidence>
<dbReference type="AlphaFoldDB" id="A0A926IQ41"/>
<name>A0A926IQ41_9BACT</name>
<protein>
    <recommendedName>
        <fullName evidence="3">Lipoprotein</fullName>
    </recommendedName>
</protein>
<dbReference type="PROSITE" id="PS51257">
    <property type="entry name" value="PROKAR_LIPOPROTEIN"/>
    <property type="match status" value="1"/>
</dbReference>
<organism evidence="1 2">
    <name type="scientific">Jilunia laotingensis</name>
    <dbReference type="NCBI Taxonomy" id="2763675"/>
    <lineage>
        <taxon>Bacteria</taxon>
        <taxon>Pseudomonadati</taxon>
        <taxon>Bacteroidota</taxon>
        <taxon>Bacteroidia</taxon>
        <taxon>Bacteroidales</taxon>
        <taxon>Bacteroidaceae</taxon>
        <taxon>Jilunia</taxon>
    </lineage>
</organism>
<dbReference type="Proteomes" id="UP000651085">
    <property type="component" value="Unassembled WGS sequence"/>
</dbReference>
<evidence type="ECO:0000313" key="1">
    <source>
        <dbReference type="EMBL" id="MBC8593939.1"/>
    </source>
</evidence>
<gene>
    <name evidence="1" type="ORF">H8744_11915</name>
</gene>
<dbReference type="RefSeq" id="WP_262435046.1">
    <property type="nucleotide sequence ID" value="NZ_JACRTF010000001.1"/>
</dbReference>
<keyword evidence="2" id="KW-1185">Reference proteome</keyword>
<accession>A0A926IQ41</accession>
<dbReference type="EMBL" id="JACRTF010000001">
    <property type="protein sequence ID" value="MBC8593939.1"/>
    <property type="molecule type" value="Genomic_DNA"/>
</dbReference>
<sequence length="176" mass="20469">MEKIKFLLCVFLLVTGLCSCSDDDDNSSVYTMEFVKLSEINYTTELEQPAEGKRVENYVTTLYRGEDEGEITKKGNCLYYYYGERSWSYDSSLFFVHENRCFLSFMRNLPFPSPWQSTFLVDGTTVLITGYWNSYDNSVYYFYGKEDVGSTLDKFRPEYGESSCCLEIESLKIVIP</sequence>